<evidence type="ECO:0000256" key="1">
    <source>
        <dbReference type="SAM" id="MobiDB-lite"/>
    </source>
</evidence>
<reference evidence="3 4" key="1">
    <citation type="submission" date="2019-07" db="EMBL/GenBank/DDBJ databases">
        <title>Whole genome shotgun sequence of Cellulomonas aerilata NBRC 106308.</title>
        <authorList>
            <person name="Hosoyama A."/>
            <person name="Uohara A."/>
            <person name="Ohji S."/>
            <person name="Ichikawa N."/>
        </authorList>
    </citation>
    <scope>NUCLEOTIDE SEQUENCE [LARGE SCALE GENOMIC DNA]</scope>
    <source>
        <strain evidence="3 4">NBRC 106308</strain>
    </source>
</reference>
<feature type="compositionally biased region" description="Acidic residues" evidence="1">
    <location>
        <begin position="135"/>
        <end position="148"/>
    </location>
</feature>
<evidence type="ECO:0000256" key="2">
    <source>
        <dbReference type="SAM" id="Phobius"/>
    </source>
</evidence>
<feature type="compositionally biased region" description="Basic residues" evidence="1">
    <location>
        <begin position="1"/>
        <end position="13"/>
    </location>
</feature>
<keyword evidence="4" id="KW-1185">Reference proteome</keyword>
<keyword evidence="2" id="KW-1133">Transmembrane helix</keyword>
<sequence length="195" mass="20426">MSRNQRRNRRNKSGGRQTAQHDGRGASAQDRTTAAVRPRPSTETKSSLRTTELLAYAATALAIVMTALALDEDGRGGSDPFGAETAIRYLTYLTVGYMVARGLAKSGSWERRVEHDDDAPGTVAGHAEEPRETVEESGDADVEVDDQVDAVGERTVRATGTTSDAASGPAADIAPGAAASDEVAPEVSRDGGVRA</sequence>
<accession>A0A512D9Y4</accession>
<feature type="region of interest" description="Disordered" evidence="1">
    <location>
        <begin position="1"/>
        <end position="48"/>
    </location>
</feature>
<dbReference type="AlphaFoldDB" id="A0A512D9Y4"/>
<comment type="caution">
    <text evidence="3">The sequence shown here is derived from an EMBL/GenBank/DDBJ whole genome shotgun (WGS) entry which is preliminary data.</text>
</comment>
<dbReference type="RefSeq" id="WP_146900649.1">
    <property type="nucleotide sequence ID" value="NZ_BAAARM010000002.1"/>
</dbReference>
<feature type="transmembrane region" description="Helical" evidence="2">
    <location>
        <begin position="86"/>
        <end position="104"/>
    </location>
</feature>
<dbReference type="Proteomes" id="UP000321181">
    <property type="component" value="Unassembled WGS sequence"/>
</dbReference>
<keyword evidence="2" id="KW-0472">Membrane</keyword>
<protein>
    <submittedName>
        <fullName evidence="3">Uncharacterized protein</fullName>
    </submittedName>
</protein>
<evidence type="ECO:0000313" key="4">
    <source>
        <dbReference type="Proteomes" id="UP000321181"/>
    </source>
</evidence>
<gene>
    <name evidence="3" type="ORF">CAE01nite_09120</name>
</gene>
<dbReference type="OrthoDB" id="3698132at2"/>
<organism evidence="3 4">
    <name type="scientific">Cellulomonas aerilata</name>
    <dbReference type="NCBI Taxonomy" id="515326"/>
    <lineage>
        <taxon>Bacteria</taxon>
        <taxon>Bacillati</taxon>
        <taxon>Actinomycetota</taxon>
        <taxon>Actinomycetes</taxon>
        <taxon>Micrococcales</taxon>
        <taxon>Cellulomonadaceae</taxon>
        <taxon>Cellulomonas</taxon>
    </lineage>
</organism>
<feature type="region of interest" description="Disordered" evidence="1">
    <location>
        <begin position="106"/>
        <end position="195"/>
    </location>
</feature>
<keyword evidence="2" id="KW-0812">Transmembrane</keyword>
<proteinExistence type="predicted"/>
<name>A0A512D9Y4_9CELL</name>
<dbReference type="EMBL" id="BJYY01000004">
    <property type="protein sequence ID" value="GEO33187.1"/>
    <property type="molecule type" value="Genomic_DNA"/>
</dbReference>
<evidence type="ECO:0000313" key="3">
    <source>
        <dbReference type="EMBL" id="GEO33187.1"/>
    </source>
</evidence>
<feature type="compositionally biased region" description="Low complexity" evidence="1">
    <location>
        <begin position="163"/>
        <end position="181"/>
    </location>
</feature>
<feature type="transmembrane region" description="Helical" evidence="2">
    <location>
        <begin position="53"/>
        <end position="70"/>
    </location>
</feature>